<dbReference type="InterPro" id="IPR029068">
    <property type="entry name" value="Glyas_Bleomycin-R_OHBP_Dase"/>
</dbReference>
<sequence length="132" mass="14189">MGVPMQLEIGKILHASLLVADLERSLAFYNGVLGLEVDDARPGLGYPGAWLQLAGHQQIHLLQLPNPDPCEGRPAQGGRDRHVALAVNSIEILEARLCAHGTPCSLSQSGRRALFCRDPDGNALEFVETQTG</sequence>
<dbReference type="PANTHER" id="PTHR21366:SF22">
    <property type="entry name" value="VOC DOMAIN-CONTAINING PROTEIN"/>
    <property type="match status" value="1"/>
</dbReference>
<feature type="domain" description="VOC" evidence="1">
    <location>
        <begin position="11"/>
        <end position="129"/>
    </location>
</feature>
<accession>A0A1H3C7A3</accession>
<dbReference type="Pfam" id="PF00903">
    <property type="entry name" value="Glyoxalase"/>
    <property type="match status" value="1"/>
</dbReference>
<evidence type="ECO:0000313" key="2">
    <source>
        <dbReference type="EMBL" id="SDX50042.1"/>
    </source>
</evidence>
<dbReference type="Proteomes" id="UP000198640">
    <property type="component" value="Unassembled WGS sequence"/>
</dbReference>
<name>A0A1H3C7A3_9PROT</name>
<dbReference type="InterPro" id="IPR004360">
    <property type="entry name" value="Glyas_Fos-R_dOase_dom"/>
</dbReference>
<dbReference type="PANTHER" id="PTHR21366">
    <property type="entry name" value="GLYOXALASE FAMILY PROTEIN"/>
    <property type="match status" value="1"/>
</dbReference>
<dbReference type="PROSITE" id="PS51819">
    <property type="entry name" value="VOC"/>
    <property type="match status" value="1"/>
</dbReference>
<organism evidence="2 3">
    <name type="scientific">Nitrosomonas halophila</name>
    <dbReference type="NCBI Taxonomy" id="44576"/>
    <lineage>
        <taxon>Bacteria</taxon>
        <taxon>Pseudomonadati</taxon>
        <taxon>Pseudomonadota</taxon>
        <taxon>Betaproteobacteria</taxon>
        <taxon>Nitrosomonadales</taxon>
        <taxon>Nitrosomonadaceae</taxon>
        <taxon>Nitrosomonas</taxon>
    </lineage>
</organism>
<protein>
    <submittedName>
        <fullName evidence="2">Glyoxylase I family protein</fullName>
    </submittedName>
</protein>
<dbReference type="InterPro" id="IPR050383">
    <property type="entry name" value="GlyoxalaseI/FosfomycinResist"/>
</dbReference>
<dbReference type="Gene3D" id="3.10.180.10">
    <property type="entry name" value="2,3-Dihydroxybiphenyl 1,2-Dioxygenase, domain 1"/>
    <property type="match status" value="1"/>
</dbReference>
<dbReference type="CDD" id="cd07245">
    <property type="entry name" value="VOC_like"/>
    <property type="match status" value="1"/>
</dbReference>
<dbReference type="SUPFAM" id="SSF54593">
    <property type="entry name" value="Glyoxalase/Bleomycin resistance protein/Dihydroxybiphenyl dioxygenase"/>
    <property type="match status" value="1"/>
</dbReference>
<keyword evidence="3" id="KW-1185">Reference proteome</keyword>
<reference evidence="2 3" key="1">
    <citation type="submission" date="2016-10" db="EMBL/GenBank/DDBJ databases">
        <authorList>
            <person name="de Groot N.N."/>
        </authorList>
    </citation>
    <scope>NUCLEOTIDE SEQUENCE [LARGE SCALE GENOMIC DNA]</scope>
    <source>
        <strain evidence="2 3">Nm1</strain>
    </source>
</reference>
<evidence type="ECO:0000313" key="3">
    <source>
        <dbReference type="Proteomes" id="UP000198640"/>
    </source>
</evidence>
<dbReference type="AlphaFoldDB" id="A0A1H3C7A3"/>
<proteinExistence type="predicted"/>
<evidence type="ECO:0000259" key="1">
    <source>
        <dbReference type="PROSITE" id="PS51819"/>
    </source>
</evidence>
<gene>
    <name evidence="2" type="ORF">SAMN05421881_100291</name>
</gene>
<dbReference type="STRING" id="44576.SAMN05421881_100291"/>
<dbReference type="InterPro" id="IPR037523">
    <property type="entry name" value="VOC_core"/>
</dbReference>
<dbReference type="EMBL" id="FNOY01000002">
    <property type="protein sequence ID" value="SDX50042.1"/>
    <property type="molecule type" value="Genomic_DNA"/>
</dbReference>